<comment type="caution">
    <text evidence="2">The sequence shown here is derived from an EMBL/GenBank/DDBJ whole genome shotgun (WGS) entry which is preliminary data.</text>
</comment>
<dbReference type="RefSeq" id="WP_111634595.1">
    <property type="nucleotide sequence ID" value="NZ_QLLR01000016.1"/>
</dbReference>
<gene>
    <name evidence="2" type="ORF">LY11_03159</name>
</gene>
<dbReference type="AlphaFoldDB" id="A0A327SK44"/>
<name>A0A327SK44_9SPHI</name>
<dbReference type="EMBL" id="QLLR01000016">
    <property type="protein sequence ID" value="RAJ28885.1"/>
    <property type="molecule type" value="Genomic_DNA"/>
</dbReference>
<feature type="transmembrane region" description="Helical" evidence="1">
    <location>
        <begin position="6"/>
        <end position="26"/>
    </location>
</feature>
<keyword evidence="1" id="KW-0472">Membrane</keyword>
<protein>
    <submittedName>
        <fullName evidence="2">Uncharacterized protein</fullName>
    </submittedName>
</protein>
<organism evidence="2 3">
    <name type="scientific">Pedobacter cryoconitis</name>
    <dbReference type="NCBI Taxonomy" id="188932"/>
    <lineage>
        <taxon>Bacteria</taxon>
        <taxon>Pseudomonadati</taxon>
        <taxon>Bacteroidota</taxon>
        <taxon>Sphingobacteriia</taxon>
        <taxon>Sphingobacteriales</taxon>
        <taxon>Sphingobacteriaceae</taxon>
        <taxon>Pedobacter</taxon>
    </lineage>
</organism>
<reference evidence="2 3" key="1">
    <citation type="submission" date="2018-06" db="EMBL/GenBank/DDBJ databases">
        <title>Genomic Encyclopedia of Archaeal and Bacterial Type Strains, Phase II (KMG-II): from individual species to whole genera.</title>
        <authorList>
            <person name="Goeker M."/>
        </authorList>
    </citation>
    <scope>NUCLEOTIDE SEQUENCE [LARGE SCALE GENOMIC DNA]</scope>
    <source>
        <strain evidence="2 3">DSM 14825</strain>
    </source>
</reference>
<evidence type="ECO:0000313" key="2">
    <source>
        <dbReference type="EMBL" id="RAJ28885.1"/>
    </source>
</evidence>
<dbReference type="OrthoDB" id="1343876at2"/>
<sequence length="173" mass="19473">MNEILLSILTGLISGVISSLLFFWIISRMRPKMSISTAICKGVDSVGTFYGFKILNNSKYNVLDLKIEVILKKPFNSNGGANHSNVWIELKRDGIIQFPRYRKDDKSAGYALIVATRDNLDALWCDDAQSLEVIVHGKHSFSGISKSFTQNYYTKKSCIKEGIFNFGQTFEIS</sequence>
<evidence type="ECO:0000313" key="3">
    <source>
        <dbReference type="Proteomes" id="UP000249754"/>
    </source>
</evidence>
<dbReference type="Proteomes" id="UP000249754">
    <property type="component" value="Unassembled WGS sequence"/>
</dbReference>
<keyword evidence="1" id="KW-1133">Transmembrane helix</keyword>
<accession>A0A327SK44</accession>
<keyword evidence="1" id="KW-0812">Transmembrane</keyword>
<proteinExistence type="predicted"/>
<evidence type="ECO:0000256" key="1">
    <source>
        <dbReference type="SAM" id="Phobius"/>
    </source>
</evidence>